<sequence>MVLNKIIYRSYFGRVLNWILSFGSRWLSSLSALQKAWLITIILGITNFCATPSAAQSTEAQQLLLNVEKLSQLKNILSDMKKGYLLVSNGYKAVKDIAQGNFSLHEVFLDGMMLVSPEIKKYHKVADIITYQGRIVSEYRSAFKRFQSSGNFSEDDLAYLGGVYKKLFDLSVDNLDELLTVITSSNLRMSDEERLAAIDRIFAETQEKLLFLRSFNDQAKMLDLQRSRERADVKSLGEVLGNGH</sequence>
<dbReference type="EMBL" id="FOGG01000020">
    <property type="protein sequence ID" value="SER90378.1"/>
    <property type="molecule type" value="Genomic_DNA"/>
</dbReference>
<dbReference type="AlphaFoldDB" id="A0A1H9SZR2"/>
<dbReference type="STRING" id="390241.SAMN04488023_12022"/>
<protein>
    <recommendedName>
        <fullName evidence="3">TerB family tellurite resistance protein</fullName>
    </recommendedName>
</protein>
<evidence type="ECO:0000313" key="2">
    <source>
        <dbReference type="Proteomes" id="UP000199572"/>
    </source>
</evidence>
<evidence type="ECO:0000313" key="1">
    <source>
        <dbReference type="EMBL" id="SER90378.1"/>
    </source>
</evidence>
<proteinExistence type="predicted"/>
<name>A0A1H9SZR2_9SPHI</name>
<accession>A0A1H9SZR2</accession>
<evidence type="ECO:0008006" key="3">
    <source>
        <dbReference type="Google" id="ProtNLM"/>
    </source>
</evidence>
<reference evidence="1 2" key="1">
    <citation type="submission" date="2016-10" db="EMBL/GenBank/DDBJ databases">
        <authorList>
            <person name="de Groot N.N."/>
        </authorList>
    </citation>
    <scope>NUCLEOTIDE SEQUENCE [LARGE SCALE GENOMIC DNA]</scope>
    <source>
        <strain evidence="1 2">DSM 18610</strain>
    </source>
</reference>
<organism evidence="1 2">
    <name type="scientific">Pedobacter rhizosphaerae</name>
    <dbReference type="NCBI Taxonomy" id="390241"/>
    <lineage>
        <taxon>Bacteria</taxon>
        <taxon>Pseudomonadati</taxon>
        <taxon>Bacteroidota</taxon>
        <taxon>Sphingobacteriia</taxon>
        <taxon>Sphingobacteriales</taxon>
        <taxon>Sphingobacteriaceae</taxon>
        <taxon>Pedobacter</taxon>
    </lineage>
</organism>
<dbReference type="Proteomes" id="UP000199572">
    <property type="component" value="Unassembled WGS sequence"/>
</dbReference>
<gene>
    <name evidence="1" type="ORF">SAMN04488023_12022</name>
</gene>
<keyword evidence="2" id="KW-1185">Reference proteome</keyword>